<proteinExistence type="predicted"/>
<evidence type="ECO:0000313" key="1">
    <source>
        <dbReference type="EMBL" id="MBX56586.1"/>
    </source>
</evidence>
<protein>
    <submittedName>
        <fullName evidence="1">Uncharacterized protein</fullName>
    </submittedName>
</protein>
<dbReference type="AlphaFoldDB" id="A0A2P2PPB0"/>
<name>A0A2P2PPB0_RHIMU</name>
<organism evidence="1">
    <name type="scientific">Rhizophora mucronata</name>
    <name type="common">Asiatic mangrove</name>
    <dbReference type="NCBI Taxonomy" id="61149"/>
    <lineage>
        <taxon>Eukaryota</taxon>
        <taxon>Viridiplantae</taxon>
        <taxon>Streptophyta</taxon>
        <taxon>Embryophyta</taxon>
        <taxon>Tracheophyta</taxon>
        <taxon>Spermatophyta</taxon>
        <taxon>Magnoliopsida</taxon>
        <taxon>eudicotyledons</taxon>
        <taxon>Gunneridae</taxon>
        <taxon>Pentapetalae</taxon>
        <taxon>rosids</taxon>
        <taxon>fabids</taxon>
        <taxon>Malpighiales</taxon>
        <taxon>Rhizophoraceae</taxon>
        <taxon>Rhizophora</taxon>
    </lineage>
</organism>
<sequence length="30" mass="3313">MVGKIINEKPSFGNMNMPLTLILLGRRLGV</sequence>
<dbReference type="EMBL" id="GGEC01076102">
    <property type="protein sequence ID" value="MBX56586.1"/>
    <property type="molecule type" value="Transcribed_RNA"/>
</dbReference>
<accession>A0A2P2PPB0</accession>
<reference evidence="1" key="1">
    <citation type="submission" date="2018-02" db="EMBL/GenBank/DDBJ databases">
        <title>Rhizophora mucronata_Transcriptome.</title>
        <authorList>
            <person name="Meera S.P."/>
            <person name="Sreeshan A."/>
            <person name="Augustine A."/>
        </authorList>
    </citation>
    <scope>NUCLEOTIDE SEQUENCE</scope>
    <source>
        <tissue evidence="1">Leaf</tissue>
    </source>
</reference>